<comment type="caution">
    <text evidence="1">The sequence shown here is derived from an EMBL/GenBank/DDBJ whole genome shotgun (WGS) entry which is preliminary data.</text>
</comment>
<keyword evidence="2" id="KW-1185">Reference proteome</keyword>
<protein>
    <submittedName>
        <fullName evidence="1">DUF523 domain-containing protein</fullName>
    </submittedName>
</protein>
<dbReference type="EMBL" id="JAQQLF010000016">
    <property type="protein sequence ID" value="MDC7718206.1"/>
    <property type="molecule type" value="Genomic_DNA"/>
</dbReference>
<reference evidence="1 2" key="1">
    <citation type="submission" date="2023-01" db="EMBL/GenBank/DDBJ databases">
        <title>Novel species of the genus Vogesella isolated from rivers.</title>
        <authorList>
            <person name="Lu H."/>
        </authorList>
    </citation>
    <scope>NUCLEOTIDE SEQUENCE [LARGE SCALE GENOMIC DNA]</scope>
    <source>
        <strain evidence="1 2">DC21W</strain>
    </source>
</reference>
<gene>
    <name evidence="1" type="ORF">PQU95_13395</name>
</gene>
<dbReference type="InterPro" id="IPR007553">
    <property type="entry name" value="2-thiour_desulf"/>
</dbReference>
<name>A0ABT5J150_9NEIS</name>
<dbReference type="PANTHER" id="PTHR30087">
    <property type="entry name" value="INNER MEMBRANE PROTEIN"/>
    <property type="match status" value="1"/>
</dbReference>
<proteinExistence type="predicted"/>
<dbReference type="PANTHER" id="PTHR30087:SF1">
    <property type="entry name" value="HYPOTHETICAL CYTOSOLIC PROTEIN"/>
    <property type="match status" value="1"/>
</dbReference>
<accession>A0ABT5J150</accession>
<dbReference type="Proteomes" id="UP001219956">
    <property type="component" value="Unassembled WGS sequence"/>
</dbReference>
<dbReference type="RefSeq" id="WP_272752469.1">
    <property type="nucleotide sequence ID" value="NZ_JAQQLF010000016.1"/>
</dbReference>
<sequence>MTKPALLISACLLGQPVRYDGASKGMNTSWQQQLAARYALLPFCPECAGGLPTPRPAAEIYGGHGRHVLAGQATVHTASGGDVSAAFIRGARLALALAQQHGCTLALLKANSPSCGNRQIYSGLFDGQLQEGAGVCAALLQQHGITVYNETELAQLL</sequence>
<evidence type="ECO:0000313" key="2">
    <source>
        <dbReference type="Proteomes" id="UP001219956"/>
    </source>
</evidence>
<dbReference type="Pfam" id="PF04463">
    <property type="entry name" value="2-thiour_desulf"/>
    <property type="match status" value="1"/>
</dbReference>
<organism evidence="1 2">
    <name type="scientific">Vogesella aquatica</name>
    <dbReference type="NCBI Taxonomy" id="2984206"/>
    <lineage>
        <taxon>Bacteria</taxon>
        <taxon>Pseudomonadati</taxon>
        <taxon>Pseudomonadota</taxon>
        <taxon>Betaproteobacteria</taxon>
        <taxon>Neisseriales</taxon>
        <taxon>Chromobacteriaceae</taxon>
        <taxon>Vogesella</taxon>
    </lineage>
</organism>
<evidence type="ECO:0000313" key="1">
    <source>
        <dbReference type="EMBL" id="MDC7718206.1"/>
    </source>
</evidence>